<dbReference type="Gene3D" id="2.60.40.10">
    <property type="entry name" value="Immunoglobulins"/>
    <property type="match status" value="1"/>
</dbReference>
<proteinExistence type="predicted"/>
<dbReference type="InterPro" id="IPR013783">
    <property type="entry name" value="Ig-like_fold"/>
</dbReference>
<feature type="region of interest" description="Disordered" evidence="1">
    <location>
        <begin position="536"/>
        <end position="556"/>
    </location>
</feature>
<keyword evidence="2" id="KW-0732">Signal</keyword>
<organism evidence="3 4">
    <name type="scientific">Occallatibacter riparius</name>
    <dbReference type="NCBI Taxonomy" id="1002689"/>
    <lineage>
        <taxon>Bacteria</taxon>
        <taxon>Pseudomonadati</taxon>
        <taxon>Acidobacteriota</taxon>
        <taxon>Terriglobia</taxon>
        <taxon>Terriglobales</taxon>
        <taxon>Acidobacteriaceae</taxon>
        <taxon>Occallatibacter</taxon>
    </lineage>
</organism>
<dbReference type="SUPFAM" id="SSF103088">
    <property type="entry name" value="OmpA-like"/>
    <property type="match status" value="1"/>
</dbReference>
<dbReference type="SUPFAM" id="SSF49299">
    <property type="entry name" value="PKD domain"/>
    <property type="match status" value="1"/>
</dbReference>
<name>A0A9J7BMR5_9BACT</name>
<feature type="signal peptide" evidence="2">
    <location>
        <begin position="1"/>
        <end position="27"/>
    </location>
</feature>
<keyword evidence="4" id="KW-1185">Reference proteome</keyword>
<dbReference type="Gene3D" id="3.30.1330.60">
    <property type="entry name" value="OmpA-like domain"/>
    <property type="match status" value="1"/>
</dbReference>
<dbReference type="EMBL" id="CP093313">
    <property type="protein sequence ID" value="UWZ83979.1"/>
    <property type="molecule type" value="Genomic_DNA"/>
</dbReference>
<feature type="compositionally biased region" description="Polar residues" evidence="1">
    <location>
        <begin position="327"/>
        <end position="352"/>
    </location>
</feature>
<evidence type="ECO:0000256" key="1">
    <source>
        <dbReference type="SAM" id="MobiDB-lite"/>
    </source>
</evidence>
<feature type="region of interest" description="Disordered" evidence="1">
    <location>
        <begin position="326"/>
        <end position="352"/>
    </location>
</feature>
<sequence>MQSHLLKPVCRAIALAALAAVPVALTAQNTPSAPKPAASYGDSPSRADIFLGYSYLAPHDTVNTLQPDGVTTLPFQYKANTWGLLGSGAYYFNKYVGLQAEMGAHDMWVNSKSSNSGFLTPGGGLIFRFPTNEVTPFIHGLVNGVRGGGPDHQPYTWGPGLTAGGGMDIETPAFNHHLAIRLFQADYQYMHLNWGPGVYGGRANINAARLSGGLVFHVGSIEPPAQLTVACAVNPTTVFPGDPVTATATPGSADPKLNVITTISGDGVGANSGNTAPVDTKALQPGQHTVTCNAKEGKPGKEGLKPWQTATASTASFTVKQFEPPTVSCSANPSTIKPGDSSTITATGMSPQNRPLTYTYSASGGTVNGTGNSATFSSTGAPTGPVSITCTVTDDKGQTASGNTSVTIEAPVVQKPKTSSLCSVTFSRDKKRPGRVDNEAKACLDEVALTLQRQSDAKAVVVGESNSAEKTAQEKAEAKAAKMKKHAKPVENLAAQRAVNTKDYLVTEKGIDPSRISVATSSADDQKVENYLVPSGADFNTDVTGTSPVDESTVKAQKRVALPERHHAAAKKAKK</sequence>
<dbReference type="RefSeq" id="WP_260793482.1">
    <property type="nucleotide sequence ID" value="NZ_CP093313.1"/>
</dbReference>
<evidence type="ECO:0000313" key="4">
    <source>
        <dbReference type="Proteomes" id="UP001059380"/>
    </source>
</evidence>
<evidence type="ECO:0000256" key="2">
    <source>
        <dbReference type="SAM" id="SignalP"/>
    </source>
</evidence>
<feature type="chain" id="PRO_5039946215" description="Ig-like domain-containing protein" evidence="2">
    <location>
        <begin position="28"/>
        <end position="575"/>
    </location>
</feature>
<feature type="compositionally biased region" description="Polar residues" evidence="1">
    <location>
        <begin position="541"/>
        <end position="550"/>
    </location>
</feature>
<evidence type="ECO:0008006" key="5">
    <source>
        <dbReference type="Google" id="ProtNLM"/>
    </source>
</evidence>
<dbReference type="AlphaFoldDB" id="A0A9J7BMR5"/>
<dbReference type="InterPro" id="IPR036737">
    <property type="entry name" value="OmpA-like_sf"/>
</dbReference>
<evidence type="ECO:0000313" key="3">
    <source>
        <dbReference type="EMBL" id="UWZ83979.1"/>
    </source>
</evidence>
<reference evidence="3" key="1">
    <citation type="submission" date="2021-04" db="EMBL/GenBank/DDBJ databases">
        <title>Phylogenetic analysis of Acidobacteriaceae.</title>
        <authorList>
            <person name="Qiu L."/>
            <person name="Zhang Q."/>
        </authorList>
    </citation>
    <scope>NUCLEOTIDE SEQUENCE</scope>
    <source>
        <strain evidence="3">DSM 25168</strain>
    </source>
</reference>
<dbReference type="Proteomes" id="UP001059380">
    <property type="component" value="Chromosome"/>
</dbReference>
<protein>
    <recommendedName>
        <fullName evidence="5">Ig-like domain-containing protein</fullName>
    </recommendedName>
</protein>
<dbReference type="InterPro" id="IPR035986">
    <property type="entry name" value="PKD_dom_sf"/>
</dbReference>
<gene>
    <name evidence="3" type="ORF">MOP44_25900</name>
</gene>
<dbReference type="KEGG" id="orp:MOP44_25900"/>
<accession>A0A9J7BMR5</accession>